<evidence type="ECO:0000313" key="2">
    <source>
        <dbReference type="Proteomes" id="UP000249169"/>
    </source>
</evidence>
<dbReference type="Proteomes" id="UP000249169">
    <property type="component" value="Unassembled WGS sequence"/>
</dbReference>
<dbReference type="EMBL" id="QHKO01000004">
    <property type="protein sequence ID" value="RAL22336.1"/>
    <property type="molecule type" value="Genomic_DNA"/>
</dbReference>
<keyword evidence="2" id="KW-1185">Reference proteome</keyword>
<reference evidence="1 2" key="1">
    <citation type="submission" date="2018-05" db="EMBL/GenBank/DDBJ databases">
        <title>Lujinxingia marina gen. nov. sp. nov., a new facultative anaerobic member of the class Deltaproteobacteria, and proposal of Lujinxingaceae fam. nov.</title>
        <authorList>
            <person name="Li C.-M."/>
        </authorList>
    </citation>
    <scope>NUCLEOTIDE SEQUENCE [LARGE SCALE GENOMIC DNA]</scope>
    <source>
        <strain evidence="1 2">B210</strain>
    </source>
</reference>
<dbReference type="OrthoDB" id="121633at2"/>
<dbReference type="Pfam" id="PF02482">
    <property type="entry name" value="Ribosomal_S30AE"/>
    <property type="match status" value="1"/>
</dbReference>
<comment type="caution">
    <text evidence="1">The sequence shown here is derived from an EMBL/GenBank/DDBJ whole genome shotgun (WGS) entry which is preliminary data.</text>
</comment>
<sequence length="105" mass="11750">MNIQVNTDSSIQGDERLEEIVDTIVSNRIERFRHDVTRVEVHLRDENAQKGGADDKHCTMEARVEGLSPLAVSHNADELRAAITGAARKLEHALDSALGKRKEHR</sequence>
<dbReference type="InterPro" id="IPR003489">
    <property type="entry name" value="RHF/RaiA"/>
</dbReference>
<dbReference type="Gene3D" id="3.30.160.100">
    <property type="entry name" value="Ribosome hibernation promotion factor-like"/>
    <property type="match status" value="1"/>
</dbReference>
<dbReference type="RefSeq" id="WP_111729907.1">
    <property type="nucleotide sequence ID" value="NZ_QHKO01000004.1"/>
</dbReference>
<dbReference type="InterPro" id="IPR036567">
    <property type="entry name" value="RHF-like"/>
</dbReference>
<organism evidence="1 2">
    <name type="scientific">Lujinxingia litoralis</name>
    <dbReference type="NCBI Taxonomy" id="2211119"/>
    <lineage>
        <taxon>Bacteria</taxon>
        <taxon>Deltaproteobacteria</taxon>
        <taxon>Bradymonadales</taxon>
        <taxon>Lujinxingiaceae</taxon>
        <taxon>Lujinxingia</taxon>
    </lineage>
</organism>
<name>A0A328C5P6_9DELT</name>
<evidence type="ECO:0000313" key="1">
    <source>
        <dbReference type="EMBL" id="RAL22336.1"/>
    </source>
</evidence>
<proteinExistence type="predicted"/>
<evidence type="ECO:0008006" key="3">
    <source>
        <dbReference type="Google" id="ProtNLM"/>
    </source>
</evidence>
<accession>A0A328C5P6</accession>
<gene>
    <name evidence="1" type="ORF">DL240_10835</name>
</gene>
<protein>
    <recommendedName>
        <fullName evidence="3">Ribosomal subunit interface protein</fullName>
    </recommendedName>
</protein>
<dbReference type="AlphaFoldDB" id="A0A328C5P6"/>
<dbReference type="SUPFAM" id="SSF69754">
    <property type="entry name" value="Ribosome binding protein Y (YfiA homologue)"/>
    <property type="match status" value="1"/>
</dbReference>